<dbReference type="PANTHER" id="PTHR40590">
    <property type="entry name" value="CYTOPLASMIC PROTEIN-RELATED"/>
    <property type="match status" value="1"/>
</dbReference>
<evidence type="ECO:0000313" key="2">
    <source>
        <dbReference type="EMBL" id="SLN22804.1"/>
    </source>
</evidence>
<sequence length="326" mass="36368">MRFLLSLALLVLPFVAHAACEGRDLRPRLTAQEQGELQQALKDFPFPEGNHWIARKDKTVLHLIGTLHINDPRMDAVVERLKPTLSQADAFYFEVTQDAMATFERNLAHDPSPVIITSGPTLIELMSEEDWAALSAGLAERGIPSWMGAKMRPWFLSMMLSVPPCISEDPDAKYGMDARLTDLATENGISQHSLERIDDLMAIFDSHPIEEQVQSLVRMAGALEASEDQLATMADAYLEEKHGQILQLARLQGLDASGLDPQVFEEEWNGFEQKLLIDRNNDWMDHILDIQDQVAVIAIGAGHLGDDHGLLNQLHQAGYTLTRAPF</sequence>
<keyword evidence="3" id="KW-1185">Reference proteome</keyword>
<reference evidence="3" key="1">
    <citation type="submission" date="2017-03" db="EMBL/GenBank/DDBJ databases">
        <authorList>
            <person name="Rodrigo-Torres L."/>
            <person name="Arahal R.D."/>
            <person name="Lucena T."/>
        </authorList>
    </citation>
    <scope>NUCLEOTIDE SEQUENCE [LARGE SCALE GENOMIC DNA]</scope>
    <source>
        <strain evidence="3">CECT 8411</strain>
    </source>
</reference>
<name>A0A1X6YIZ5_9RHOB</name>
<keyword evidence="1" id="KW-0732">Signal</keyword>
<dbReference type="InterPro" id="IPR047111">
    <property type="entry name" value="YbaP-like"/>
</dbReference>
<dbReference type="Pfam" id="PF01963">
    <property type="entry name" value="TraB_PrgY_gumN"/>
    <property type="match status" value="1"/>
</dbReference>
<dbReference type="Proteomes" id="UP000193778">
    <property type="component" value="Unassembled WGS sequence"/>
</dbReference>
<dbReference type="EMBL" id="FWFP01000002">
    <property type="protein sequence ID" value="SLN22804.1"/>
    <property type="molecule type" value="Genomic_DNA"/>
</dbReference>
<protein>
    <submittedName>
        <fullName evidence="2">TraB family protein</fullName>
    </submittedName>
</protein>
<accession>A0A1X6YIZ5</accession>
<evidence type="ECO:0000313" key="3">
    <source>
        <dbReference type="Proteomes" id="UP000193778"/>
    </source>
</evidence>
<dbReference type="OrthoDB" id="9806326at2"/>
<dbReference type="AlphaFoldDB" id="A0A1X6YIZ5"/>
<proteinExistence type="predicted"/>
<evidence type="ECO:0000256" key="1">
    <source>
        <dbReference type="SAM" id="SignalP"/>
    </source>
</evidence>
<dbReference type="CDD" id="cd14789">
    <property type="entry name" value="Tiki"/>
    <property type="match status" value="1"/>
</dbReference>
<feature type="signal peptide" evidence="1">
    <location>
        <begin position="1"/>
        <end position="18"/>
    </location>
</feature>
<feature type="chain" id="PRO_5010853163" evidence="1">
    <location>
        <begin position="19"/>
        <end position="326"/>
    </location>
</feature>
<dbReference type="InterPro" id="IPR002816">
    <property type="entry name" value="TraB/PrgY/GumN_fam"/>
</dbReference>
<gene>
    <name evidence="2" type="ORF">RUM8411_00882</name>
</gene>
<dbReference type="RefSeq" id="WP_085821597.1">
    <property type="nucleotide sequence ID" value="NZ_FWFP01000002.1"/>
</dbReference>
<dbReference type="PANTHER" id="PTHR40590:SF1">
    <property type="entry name" value="CYTOPLASMIC PROTEIN"/>
    <property type="match status" value="1"/>
</dbReference>
<organism evidence="2 3">
    <name type="scientific">Ruegeria meonggei</name>
    <dbReference type="NCBI Taxonomy" id="1446476"/>
    <lineage>
        <taxon>Bacteria</taxon>
        <taxon>Pseudomonadati</taxon>
        <taxon>Pseudomonadota</taxon>
        <taxon>Alphaproteobacteria</taxon>
        <taxon>Rhodobacterales</taxon>
        <taxon>Roseobacteraceae</taxon>
        <taxon>Ruegeria</taxon>
    </lineage>
</organism>